<dbReference type="AlphaFoldDB" id="A0ABD4Z757"/>
<gene>
    <name evidence="2" type="ORF">QPL79_02065</name>
</gene>
<evidence type="ECO:0000313" key="3">
    <source>
        <dbReference type="Proteomes" id="UP001529235"/>
    </source>
</evidence>
<dbReference type="RefSeq" id="WP_285273123.1">
    <property type="nucleotide sequence ID" value="NZ_JASNVW010000001.1"/>
</dbReference>
<feature type="transmembrane region" description="Helical" evidence="1">
    <location>
        <begin position="149"/>
        <end position="171"/>
    </location>
</feature>
<dbReference type="Proteomes" id="UP001529235">
    <property type="component" value="Unassembled WGS sequence"/>
</dbReference>
<evidence type="ECO:0000313" key="2">
    <source>
        <dbReference type="EMBL" id="MDK6028150.1"/>
    </source>
</evidence>
<accession>A0ABD4Z757</accession>
<reference evidence="2 3" key="1">
    <citation type="submission" date="2023-05" db="EMBL/GenBank/DDBJ databases">
        <title>A new hyperthermophilic archaea 'Ignisphaera cupida' sp. nov. and description of the family 'Ignisphaeraceae' fam. nov.</title>
        <authorList>
            <person name="Podosokorskaya O.A."/>
            <person name="Elcheninov A.G."/>
            <person name="Klukina A."/>
            <person name="Merkel A.Y."/>
        </authorList>
    </citation>
    <scope>NUCLEOTIDE SEQUENCE [LARGE SCALE GENOMIC DNA]</scope>
    <source>
        <strain evidence="2 3">4213-co</strain>
    </source>
</reference>
<name>A0ABD4Z757_9CREN</name>
<proteinExistence type="predicted"/>
<dbReference type="EMBL" id="JASNVW010000001">
    <property type="protein sequence ID" value="MDK6028150.1"/>
    <property type="molecule type" value="Genomic_DNA"/>
</dbReference>
<sequence length="173" mass="19692">MAWDSDNECYLYLPQVISNVFRDKGEVYRYINSFRVVPNVIELSKAIEELKIAINDFVKRIEKTVQCIIVVKTCYGGFSIAIVFDGGKKVFYALLNSLYSTNNLDYVVNSVLSFLNCSANMCCLKELKAIYIVNGEKLSFGFRCLFDVFMAKAVILNAILLAFFIANIQILRE</sequence>
<keyword evidence="3" id="KW-1185">Reference proteome</keyword>
<organism evidence="2 3">
    <name type="scientific">Ignisphaera cupida</name>
    <dbReference type="NCBI Taxonomy" id="3050454"/>
    <lineage>
        <taxon>Archaea</taxon>
        <taxon>Thermoproteota</taxon>
        <taxon>Thermoprotei</taxon>
        <taxon>Desulfurococcales</taxon>
        <taxon>Desulfurococcaceae</taxon>
        <taxon>Ignisphaera</taxon>
    </lineage>
</organism>
<keyword evidence="1" id="KW-0472">Membrane</keyword>
<keyword evidence="1" id="KW-0812">Transmembrane</keyword>
<protein>
    <recommendedName>
        <fullName evidence="4">Roadblock/LC7 domain-containing protein</fullName>
    </recommendedName>
</protein>
<evidence type="ECO:0000256" key="1">
    <source>
        <dbReference type="SAM" id="Phobius"/>
    </source>
</evidence>
<keyword evidence="1" id="KW-1133">Transmembrane helix</keyword>
<comment type="caution">
    <text evidence="2">The sequence shown here is derived from an EMBL/GenBank/DDBJ whole genome shotgun (WGS) entry which is preliminary data.</text>
</comment>
<evidence type="ECO:0008006" key="4">
    <source>
        <dbReference type="Google" id="ProtNLM"/>
    </source>
</evidence>